<keyword evidence="3" id="KW-1185">Reference proteome</keyword>
<name>B4HBF9_DROPE</name>
<evidence type="ECO:0000313" key="3">
    <source>
        <dbReference type="Proteomes" id="UP000008744"/>
    </source>
</evidence>
<evidence type="ECO:0000256" key="1">
    <source>
        <dbReference type="SAM" id="Phobius"/>
    </source>
</evidence>
<evidence type="ECO:0000313" key="2">
    <source>
        <dbReference type="EMBL" id="EDW38725.1"/>
    </source>
</evidence>
<sequence>MVDNINQVHFLYQYYLYLLEKFLDIFFTIFMRMPPKPRISKLTLPVCLKSARTELLFTVELPAGAGHGNCCN</sequence>
<feature type="transmembrane region" description="Helical" evidence="1">
    <location>
        <begin position="12"/>
        <end position="31"/>
    </location>
</feature>
<accession>B4HBF9</accession>
<dbReference type="HOGENOM" id="CLU_2724892_0_0_1"/>
<protein>
    <submittedName>
        <fullName evidence="2">GL25479</fullName>
    </submittedName>
</protein>
<proteinExistence type="predicted"/>
<keyword evidence="1" id="KW-1133">Transmembrane helix</keyword>
<dbReference type="EMBL" id="CH479255">
    <property type="protein sequence ID" value="EDW38725.1"/>
    <property type="molecule type" value="Genomic_DNA"/>
</dbReference>
<reference evidence="2 3" key="1">
    <citation type="journal article" date="2007" name="Nature">
        <title>Evolution of genes and genomes on the Drosophila phylogeny.</title>
        <authorList>
            <consortium name="Drosophila 12 Genomes Consortium"/>
            <person name="Clark A.G."/>
            <person name="Eisen M.B."/>
            <person name="Smith D.R."/>
            <person name="Bergman C.M."/>
            <person name="Oliver B."/>
            <person name="Markow T.A."/>
            <person name="Kaufman T.C."/>
            <person name="Kellis M."/>
            <person name="Gelbart W."/>
            <person name="Iyer V.N."/>
            <person name="Pollard D.A."/>
            <person name="Sackton T.B."/>
            <person name="Larracuente A.M."/>
            <person name="Singh N.D."/>
            <person name="Abad J.P."/>
            <person name="Abt D.N."/>
            <person name="Adryan B."/>
            <person name="Aguade M."/>
            <person name="Akashi H."/>
            <person name="Anderson W.W."/>
            <person name="Aquadro C.F."/>
            <person name="Ardell D.H."/>
            <person name="Arguello R."/>
            <person name="Artieri C.G."/>
            <person name="Barbash D.A."/>
            <person name="Barker D."/>
            <person name="Barsanti P."/>
            <person name="Batterham P."/>
            <person name="Batzoglou S."/>
            <person name="Begun D."/>
            <person name="Bhutkar A."/>
            <person name="Blanco E."/>
            <person name="Bosak S.A."/>
            <person name="Bradley R.K."/>
            <person name="Brand A.D."/>
            <person name="Brent M.R."/>
            <person name="Brooks A.N."/>
            <person name="Brown R.H."/>
            <person name="Butlin R.K."/>
            <person name="Caggese C."/>
            <person name="Calvi B.R."/>
            <person name="Bernardo de Carvalho A."/>
            <person name="Caspi A."/>
            <person name="Castrezana S."/>
            <person name="Celniker S.E."/>
            <person name="Chang J.L."/>
            <person name="Chapple C."/>
            <person name="Chatterji S."/>
            <person name="Chinwalla A."/>
            <person name="Civetta A."/>
            <person name="Clifton S.W."/>
            <person name="Comeron J.M."/>
            <person name="Costello J.C."/>
            <person name="Coyne J.A."/>
            <person name="Daub J."/>
            <person name="David R.G."/>
            <person name="Delcher A.L."/>
            <person name="Delehaunty K."/>
            <person name="Do C.B."/>
            <person name="Ebling H."/>
            <person name="Edwards K."/>
            <person name="Eickbush T."/>
            <person name="Evans J.D."/>
            <person name="Filipski A."/>
            <person name="Findeiss S."/>
            <person name="Freyhult E."/>
            <person name="Fulton L."/>
            <person name="Fulton R."/>
            <person name="Garcia A.C."/>
            <person name="Gardiner A."/>
            <person name="Garfield D.A."/>
            <person name="Garvin B.E."/>
            <person name="Gibson G."/>
            <person name="Gilbert D."/>
            <person name="Gnerre S."/>
            <person name="Godfrey J."/>
            <person name="Good R."/>
            <person name="Gotea V."/>
            <person name="Gravely B."/>
            <person name="Greenberg A.J."/>
            <person name="Griffiths-Jones S."/>
            <person name="Gross S."/>
            <person name="Guigo R."/>
            <person name="Gustafson E.A."/>
            <person name="Haerty W."/>
            <person name="Hahn M.W."/>
            <person name="Halligan D.L."/>
            <person name="Halpern A.L."/>
            <person name="Halter G.M."/>
            <person name="Han M.V."/>
            <person name="Heger A."/>
            <person name="Hillier L."/>
            <person name="Hinrichs A.S."/>
            <person name="Holmes I."/>
            <person name="Hoskins R.A."/>
            <person name="Hubisz M.J."/>
            <person name="Hultmark D."/>
            <person name="Huntley M.A."/>
            <person name="Jaffe D.B."/>
            <person name="Jagadeeshan S."/>
            <person name="Jeck W.R."/>
            <person name="Johnson J."/>
            <person name="Jones C.D."/>
            <person name="Jordan W.C."/>
            <person name="Karpen G.H."/>
            <person name="Kataoka E."/>
            <person name="Keightley P.D."/>
            <person name="Kheradpour P."/>
            <person name="Kirkness E.F."/>
            <person name="Koerich L.B."/>
            <person name="Kristiansen K."/>
            <person name="Kudrna D."/>
            <person name="Kulathinal R.J."/>
            <person name="Kumar S."/>
            <person name="Kwok R."/>
            <person name="Lander E."/>
            <person name="Langley C.H."/>
            <person name="Lapoint R."/>
            <person name="Lazzaro B.P."/>
            <person name="Lee S.J."/>
            <person name="Levesque L."/>
            <person name="Li R."/>
            <person name="Lin C.F."/>
            <person name="Lin M.F."/>
            <person name="Lindblad-Toh K."/>
            <person name="Llopart A."/>
            <person name="Long M."/>
            <person name="Low L."/>
            <person name="Lozovsky E."/>
            <person name="Lu J."/>
            <person name="Luo M."/>
            <person name="Machado C.A."/>
            <person name="Makalowski W."/>
            <person name="Marzo M."/>
            <person name="Matsuda M."/>
            <person name="Matzkin L."/>
            <person name="McAllister B."/>
            <person name="McBride C.S."/>
            <person name="McKernan B."/>
            <person name="McKernan K."/>
            <person name="Mendez-Lago M."/>
            <person name="Minx P."/>
            <person name="Mollenhauer M.U."/>
            <person name="Montooth K."/>
            <person name="Mount S.M."/>
            <person name="Mu X."/>
            <person name="Myers E."/>
            <person name="Negre B."/>
            <person name="Newfeld S."/>
            <person name="Nielsen R."/>
            <person name="Noor M.A."/>
            <person name="O'Grady P."/>
            <person name="Pachter L."/>
            <person name="Papaceit M."/>
            <person name="Parisi M.J."/>
            <person name="Parisi M."/>
            <person name="Parts L."/>
            <person name="Pedersen J.S."/>
            <person name="Pesole G."/>
            <person name="Phillippy A.M."/>
            <person name="Ponting C.P."/>
            <person name="Pop M."/>
            <person name="Porcelli D."/>
            <person name="Powell J.R."/>
            <person name="Prohaska S."/>
            <person name="Pruitt K."/>
            <person name="Puig M."/>
            <person name="Quesneville H."/>
            <person name="Ram K.R."/>
            <person name="Rand D."/>
            <person name="Rasmussen M.D."/>
            <person name="Reed L.K."/>
            <person name="Reenan R."/>
            <person name="Reily A."/>
            <person name="Remington K.A."/>
            <person name="Rieger T.T."/>
            <person name="Ritchie M.G."/>
            <person name="Robin C."/>
            <person name="Rogers Y.H."/>
            <person name="Rohde C."/>
            <person name="Rozas J."/>
            <person name="Rubenfield M.J."/>
            <person name="Ruiz A."/>
            <person name="Russo S."/>
            <person name="Salzberg S.L."/>
            <person name="Sanchez-Gracia A."/>
            <person name="Saranga D.J."/>
            <person name="Sato H."/>
            <person name="Schaeffer S.W."/>
            <person name="Schatz M.C."/>
            <person name="Schlenke T."/>
            <person name="Schwartz R."/>
            <person name="Segarra C."/>
            <person name="Singh R.S."/>
            <person name="Sirot L."/>
            <person name="Sirota M."/>
            <person name="Sisneros N.B."/>
            <person name="Smith C.D."/>
            <person name="Smith T.F."/>
            <person name="Spieth J."/>
            <person name="Stage D.E."/>
            <person name="Stark A."/>
            <person name="Stephan W."/>
            <person name="Strausberg R.L."/>
            <person name="Strempel S."/>
            <person name="Sturgill D."/>
            <person name="Sutton G."/>
            <person name="Sutton G.G."/>
            <person name="Tao W."/>
            <person name="Teichmann S."/>
            <person name="Tobari Y.N."/>
            <person name="Tomimura Y."/>
            <person name="Tsolas J.M."/>
            <person name="Valente V.L."/>
            <person name="Venter E."/>
            <person name="Venter J.C."/>
            <person name="Vicario S."/>
            <person name="Vieira F.G."/>
            <person name="Vilella A.J."/>
            <person name="Villasante A."/>
            <person name="Walenz B."/>
            <person name="Wang J."/>
            <person name="Wasserman M."/>
            <person name="Watts T."/>
            <person name="Wilson D."/>
            <person name="Wilson R.K."/>
            <person name="Wing R.A."/>
            <person name="Wolfner M.F."/>
            <person name="Wong A."/>
            <person name="Wong G.K."/>
            <person name="Wu C.I."/>
            <person name="Wu G."/>
            <person name="Yamamoto D."/>
            <person name="Yang H.P."/>
            <person name="Yang S.P."/>
            <person name="Yorke J.A."/>
            <person name="Yoshida K."/>
            <person name="Zdobnov E."/>
            <person name="Zhang P."/>
            <person name="Zhang Y."/>
            <person name="Zimin A.V."/>
            <person name="Baldwin J."/>
            <person name="Abdouelleil A."/>
            <person name="Abdulkadir J."/>
            <person name="Abebe A."/>
            <person name="Abera B."/>
            <person name="Abreu J."/>
            <person name="Acer S.C."/>
            <person name="Aftuck L."/>
            <person name="Alexander A."/>
            <person name="An P."/>
            <person name="Anderson E."/>
            <person name="Anderson S."/>
            <person name="Arachi H."/>
            <person name="Azer M."/>
            <person name="Bachantsang P."/>
            <person name="Barry A."/>
            <person name="Bayul T."/>
            <person name="Berlin A."/>
            <person name="Bessette D."/>
            <person name="Bloom T."/>
            <person name="Blye J."/>
            <person name="Boguslavskiy L."/>
            <person name="Bonnet C."/>
            <person name="Boukhgalter B."/>
            <person name="Bourzgui I."/>
            <person name="Brown A."/>
            <person name="Cahill P."/>
            <person name="Channer S."/>
            <person name="Cheshatsang Y."/>
            <person name="Chuda L."/>
            <person name="Citroen M."/>
            <person name="Collymore A."/>
            <person name="Cooke P."/>
            <person name="Costello M."/>
            <person name="D'Aco K."/>
            <person name="Daza R."/>
            <person name="De Haan G."/>
            <person name="DeGray S."/>
            <person name="DeMaso C."/>
            <person name="Dhargay N."/>
            <person name="Dooley K."/>
            <person name="Dooley E."/>
            <person name="Doricent M."/>
            <person name="Dorje P."/>
            <person name="Dorjee K."/>
            <person name="Dupes A."/>
            <person name="Elong R."/>
            <person name="Falk J."/>
            <person name="Farina A."/>
            <person name="Faro S."/>
            <person name="Ferguson D."/>
            <person name="Fisher S."/>
            <person name="Foley C.D."/>
            <person name="Franke A."/>
            <person name="Friedrich D."/>
            <person name="Gadbois L."/>
            <person name="Gearin G."/>
            <person name="Gearin C.R."/>
            <person name="Giannoukos G."/>
            <person name="Goode T."/>
            <person name="Graham J."/>
            <person name="Grandbois E."/>
            <person name="Grewal S."/>
            <person name="Gyaltsen K."/>
            <person name="Hafez N."/>
            <person name="Hagos B."/>
            <person name="Hall J."/>
            <person name="Henson C."/>
            <person name="Hollinger A."/>
            <person name="Honan T."/>
            <person name="Huard M.D."/>
            <person name="Hughes L."/>
            <person name="Hurhula B."/>
            <person name="Husby M.E."/>
            <person name="Kamat A."/>
            <person name="Kanga B."/>
            <person name="Kashin S."/>
            <person name="Khazanovich D."/>
            <person name="Kisner P."/>
            <person name="Lance K."/>
            <person name="Lara M."/>
            <person name="Lee W."/>
            <person name="Lennon N."/>
            <person name="Letendre F."/>
            <person name="LeVine R."/>
            <person name="Lipovsky A."/>
            <person name="Liu X."/>
            <person name="Liu J."/>
            <person name="Liu S."/>
            <person name="Lokyitsang T."/>
            <person name="Lokyitsang Y."/>
            <person name="Lubonja R."/>
            <person name="Lui A."/>
            <person name="MacDonald P."/>
            <person name="Magnisalis V."/>
            <person name="Maru K."/>
            <person name="Matthews C."/>
            <person name="McCusker W."/>
            <person name="McDonough S."/>
            <person name="Mehta T."/>
            <person name="Meldrim J."/>
            <person name="Meneus L."/>
            <person name="Mihai O."/>
            <person name="Mihalev A."/>
            <person name="Mihova T."/>
            <person name="Mittelman R."/>
            <person name="Mlenga V."/>
            <person name="Montmayeur A."/>
            <person name="Mulrain L."/>
            <person name="Navidi A."/>
            <person name="Naylor J."/>
            <person name="Negash T."/>
            <person name="Nguyen T."/>
            <person name="Nguyen N."/>
            <person name="Nicol R."/>
            <person name="Norbu C."/>
            <person name="Norbu N."/>
            <person name="Novod N."/>
            <person name="O'Neill B."/>
            <person name="Osman S."/>
            <person name="Markiewicz E."/>
            <person name="Oyono O.L."/>
            <person name="Patti C."/>
            <person name="Phunkhang P."/>
            <person name="Pierre F."/>
            <person name="Priest M."/>
            <person name="Raghuraman S."/>
            <person name="Rege F."/>
            <person name="Reyes R."/>
            <person name="Rise C."/>
            <person name="Rogov P."/>
            <person name="Ross K."/>
            <person name="Ryan E."/>
            <person name="Settipalli S."/>
            <person name="Shea T."/>
            <person name="Sherpa N."/>
            <person name="Shi L."/>
            <person name="Shih D."/>
            <person name="Sparrow T."/>
            <person name="Spaulding J."/>
            <person name="Stalker J."/>
            <person name="Stange-Thomann N."/>
            <person name="Stavropoulos S."/>
            <person name="Stone C."/>
            <person name="Strader C."/>
            <person name="Tesfaye S."/>
            <person name="Thomson T."/>
            <person name="Thoulutsang Y."/>
            <person name="Thoulutsang D."/>
            <person name="Topham K."/>
            <person name="Topping I."/>
            <person name="Tsamla T."/>
            <person name="Vassiliev H."/>
            <person name="Vo A."/>
            <person name="Wangchuk T."/>
            <person name="Wangdi T."/>
            <person name="Weiand M."/>
            <person name="Wilkinson J."/>
            <person name="Wilson A."/>
            <person name="Yadav S."/>
            <person name="Young G."/>
            <person name="Yu Q."/>
            <person name="Zembek L."/>
            <person name="Zhong D."/>
            <person name="Zimmer A."/>
            <person name="Zwirko Z."/>
            <person name="Jaffe D.B."/>
            <person name="Alvarez P."/>
            <person name="Brockman W."/>
            <person name="Butler J."/>
            <person name="Chin C."/>
            <person name="Gnerre S."/>
            <person name="Grabherr M."/>
            <person name="Kleber M."/>
            <person name="Mauceli E."/>
            <person name="MacCallum I."/>
        </authorList>
    </citation>
    <scope>NUCLEOTIDE SEQUENCE [LARGE SCALE GENOMIC DNA]</scope>
    <source>
        <strain evidence="3">MSH-3 / Tucson 14011-0111.49</strain>
    </source>
</reference>
<dbReference type="STRING" id="7234.B4HBF9"/>
<dbReference type="Proteomes" id="UP000008744">
    <property type="component" value="Unassembled WGS sequence"/>
</dbReference>
<gene>
    <name evidence="2" type="primary">Dper\GL25479</name>
    <name evidence="2" type="ORF">Dper_GL25479</name>
</gene>
<dbReference type="AlphaFoldDB" id="B4HBF9"/>
<organism evidence="3">
    <name type="scientific">Drosophila persimilis</name>
    <name type="common">Fruit fly</name>
    <dbReference type="NCBI Taxonomy" id="7234"/>
    <lineage>
        <taxon>Eukaryota</taxon>
        <taxon>Metazoa</taxon>
        <taxon>Ecdysozoa</taxon>
        <taxon>Arthropoda</taxon>
        <taxon>Hexapoda</taxon>
        <taxon>Insecta</taxon>
        <taxon>Pterygota</taxon>
        <taxon>Neoptera</taxon>
        <taxon>Endopterygota</taxon>
        <taxon>Diptera</taxon>
        <taxon>Brachycera</taxon>
        <taxon>Muscomorpha</taxon>
        <taxon>Ephydroidea</taxon>
        <taxon>Drosophilidae</taxon>
        <taxon>Drosophila</taxon>
        <taxon>Sophophora</taxon>
    </lineage>
</organism>
<keyword evidence="1" id="KW-0812">Transmembrane</keyword>
<keyword evidence="1" id="KW-0472">Membrane</keyword>